<feature type="signal peptide" evidence="1">
    <location>
        <begin position="1"/>
        <end position="37"/>
    </location>
</feature>
<evidence type="ECO:0000313" key="2">
    <source>
        <dbReference type="EMBL" id="MBW29527.1"/>
    </source>
</evidence>
<accession>A0A2M3ZLT3</accession>
<name>A0A2M3ZLT3_9DIPT</name>
<keyword evidence="1" id="KW-0732">Signal</keyword>
<dbReference type="EMBL" id="GGFM01008776">
    <property type="protein sequence ID" value="MBW29527.1"/>
    <property type="molecule type" value="Transcribed_RNA"/>
</dbReference>
<sequence length="98" mass="11620">MFAGLELFFRLLGRLRLLLPPLLEFLLAAFQQSLTEARILVRHRNRGQLFAHLRIRLGKVRLRDCLLENELNAPIQLVIRFDLERLHLIDQLAEVLRR</sequence>
<reference evidence="2" key="1">
    <citation type="submission" date="2018-01" db="EMBL/GenBank/DDBJ databases">
        <title>An insight into the sialome of Amazonian anophelines.</title>
        <authorList>
            <person name="Ribeiro J.M."/>
            <person name="Scarpassa V."/>
            <person name="Calvo E."/>
        </authorList>
    </citation>
    <scope>NUCLEOTIDE SEQUENCE</scope>
    <source>
        <tissue evidence="2">Salivary glands</tissue>
    </source>
</reference>
<evidence type="ECO:0008006" key="3">
    <source>
        <dbReference type="Google" id="ProtNLM"/>
    </source>
</evidence>
<proteinExistence type="predicted"/>
<feature type="chain" id="PRO_5014772736" description="Secreted peptide" evidence="1">
    <location>
        <begin position="38"/>
        <end position="98"/>
    </location>
</feature>
<evidence type="ECO:0000256" key="1">
    <source>
        <dbReference type="SAM" id="SignalP"/>
    </source>
</evidence>
<dbReference type="AlphaFoldDB" id="A0A2M3ZLT3"/>
<protein>
    <recommendedName>
        <fullName evidence="3">Secreted peptide</fullName>
    </recommendedName>
</protein>
<organism evidence="2">
    <name type="scientific">Anopheles braziliensis</name>
    <dbReference type="NCBI Taxonomy" id="58242"/>
    <lineage>
        <taxon>Eukaryota</taxon>
        <taxon>Metazoa</taxon>
        <taxon>Ecdysozoa</taxon>
        <taxon>Arthropoda</taxon>
        <taxon>Hexapoda</taxon>
        <taxon>Insecta</taxon>
        <taxon>Pterygota</taxon>
        <taxon>Neoptera</taxon>
        <taxon>Endopterygota</taxon>
        <taxon>Diptera</taxon>
        <taxon>Nematocera</taxon>
        <taxon>Culicoidea</taxon>
        <taxon>Culicidae</taxon>
        <taxon>Anophelinae</taxon>
        <taxon>Anopheles</taxon>
    </lineage>
</organism>